<evidence type="ECO:0000256" key="5">
    <source>
        <dbReference type="ARBA" id="ARBA00023136"/>
    </source>
</evidence>
<dbReference type="Pfam" id="PF00361">
    <property type="entry name" value="Proton_antipo_M"/>
    <property type="match status" value="1"/>
</dbReference>
<gene>
    <name evidence="9" type="primary">nuoM</name>
    <name evidence="9" type="ORF">COMA1_10973</name>
</gene>
<protein>
    <submittedName>
        <fullName evidence="9">NADH-quinone oxidoreductase, membrane subunit M</fullName>
        <ecNumber evidence="9">1.6.5.11</ecNumber>
    </submittedName>
</protein>
<dbReference type="GO" id="GO:0012505">
    <property type="term" value="C:endomembrane system"/>
    <property type="evidence" value="ECO:0007669"/>
    <property type="project" value="UniProtKB-SubCell"/>
</dbReference>
<feature type="transmembrane region" description="Helical" evidence="7">
    <location>
        <begin position="6"/>
        <end position="23"/>
    </location>
</feature>
<feature type="transmembrane region" description="Helical" evidence="7">
    <location>
        <begin position="365"/>
        <end position="385"/>
    </location>
</feature>
<evidence type="ECO:0000313" key="9">
    <source>
        <dbReference type="EMBL" id="CUS33103.1"/>
    </source>
</evidence>
<dbReference type="RefSeq" id="WP_090744449.1">
    <property type="nucleotide sequence ID" value="NZ_CZQA01000001.1"/>
</dbReference>
<keyword evidence="4 7" id="KW-1133">Transmembrane helix</keyword>
<keyword evidence="9" id="KW-0560">Oxidoreductase</keyword>
<organism evidence="9 10">
    <name type="scientific">Candidatus Nitrospira nitrosa</name>
    <dbReference type="NCBI Taxonomy" id="1742972"/>
    <lineage>
        <taxon>Bacteria</taxon>
        <taxon>Pseudomonadati</taxon>
        <taxon>Nitrospirota</taxon>
        <taxon>Nitrospiria</taxon>
        <taxon>Nitrospirales</taxon>
        <taxon>Nitrospiraceae</taxon>
        <taxon>Nitrospira</taxon>
    </lineage>
</organism>
<evidence type="ECO:0000259" key="8">
    <source>
        <dbReference type="Pfam" id="PF00361"/>
    </source>
</evidence>
<feature type="transmembrane region" description="Helical" evidence="7">
    <location>
        <begin position="244"/>
        <end position="262"/>
    </location>
</feature>
<feature type="transmembrane region" description="Helical" evidence="7">
    <location>
        <begin position="440"/>
        <end position="459"/>
    </location>
</feature>
<sequence length="569" mass="62354">MGEYALLYILFAPFAGALALIFVSNRQPSLVRGIAASAAFVSLVASLYIFYGYDPVRGGFQFVQKFAWSKELGIALYLGVDGIGTPLVLASSILLFAGIFVSWHIKDRAKEFYIWLLILAAATIGVFMSLDLFFLYFFYEMSVIPMYLLLGMWGSHTKKYLEMTDPEGLKQRDSVGFIFNFGSNSKEYAAMKLVLFLSAFAVAALMGILLIYKFSGLNTFDILVLREQANLMNIPVLGTTLDKIIWVLVFFGFASIAPIWPLHSWSPVGHAAAPAATSMLHAGVLMKLGHFSIIRVAFEILPETTRELMPIAAVLCMFSIIYGGFVAFYAKDTKYVIGYSSSSHMGYVFLGMAALNYISLSGAIIYMFAHAMATGMLFAMAGWVYDQTHTRDIPSLGGLSNKMPFISGCFIVGCMASIGMPGTVNFVAEIMIVVGSWNKYPLQVIVAMLGIVLTLAYLFKMMRGLFYGPMNQKYSHAHDAVGTIDRLPLLMMITISIGFGIFPMHLYEVVRSGVDPLIARITHVVPVAESDGVLRRVKGAAAITNPPAIPMVSTTPITHVSEAPRGGQE</sequence>
<accession>A0A0S4L7B8</accession>
<reference evidence="9 10" key="1">
    <citation type="submission" date="2015-10" db="EMBL/GenBank/DDBJ databases">
        <authorList>
            <person name="Gilbert D.G."/>
        </authorList>
    </citation>
    <scope>NUCLEOTIDE SEQUENCE [LARGE SCALE GENOMIC DNA]</scope>
    <source>
        <strain evidence="9">COMA1</strain>
    </source>
</reference>
<evidence type="ECO:0000256" key="4">
    <source>
        <dbReference type="ARBA" id="ARBA00022989"/>
    </source>
</evidence>
<keyword evidence="10" id="KW-1185">Reference proteome</keyword>
<dbReference type="EMBL" id="CZQA01000001">
    <property type="protein sequence ID" value="CUS33103.1"/>
    <property type="molecule type" value="Genomic_DNA"/>
</dbReference>
<feature type="domain" description="NADH:quinone oxidoreductase/Mrp antiporter transmembrane" evidence="8">
    <location>
        <begin position="179"/>
        <end position="454"/>
    </location>
</feature>
<evidence type="ECO:0000256" key="3">
    <source>
        <dbReference type="ARBA" id="ARBA00022692"/>
    </source>
</evidence>
<dbReference type="PANTHER" id="PTHR43507">
    <property type="entry name" value="NADH-UBIQUINONE OXIDOREDUCTASE CHAIN 4"/>
    <property type="match status" value="1"/>
</dbReference>
<dbReference type="Proteomes" id="UP000199032">
    <property type="component" value="Unassembled WGS sequence"/>
</dbReference>
<comment type="subcellular location">
    <subcellularLocation>
        <location evidence="1">Endomembrane system</location>
        <topology evidence="1">Multi-pass membrane protein</topology>
    </subcellularLocation>
    <subcellularLocation>
        <location evidence="6">Membrane</location>
        <topology evidence="6">Multi-pass membrane protein</topology>
    </subcellularLocation>
</comment>
<feature type="transmembrane region" description="Helical" evidence="7">
    <location>
        <begin position="193"/>
        <end position="212"/>
    </location>
</feature>
<dbReference type="GO" id="GO:0042773">
    <property type="term" value="P:ATP synthesis coupled electron transport"/>
    <property type="evidence" value="ECO:0007669"/>
    <property type="project" value="InterPro"/>
</dbReference>
<comment type="similarity">
    <text evidence="2">Belongs to the complex I subunit 4 family.</text>
</comment>
<dbReference type="PRINTS" id="PR01437">
    <property type="entry name" value="NUOXDRDTASE4"/>
</dbReference>
<feature type="transmembrane region" description="Helical" evidence="7">
    <location>
        <begin position="30"/>
        <end position="53"/>
    </location>
</feature>
<evidence type="ECO:0000256" key="6">
    <source>
        <dbReference type="RuleBase" id="RU000320"/>
    </source>
</evidence>
<dbReference type="GO" id="GO:0003954">
    <property type="term" value="F:NADH dehydrogenase activity"/>
    <property type="evidence" value="ECO:0007669"/>
    <property type="project" value="TreeGrafter"/>
</dbReference>
<feature type="transmembrane region" description="Helical" evidence="7">
    <location>
        <begin position="113"/>
        <end position="139"/>
    </location>
</feature>
<evidence type="ECO:0000256" key="7">
    <source>
        <dbReference type="SAM" id="Phobius"/>
    </source>
</evidence>
<dbReference type="EC" id="1.6.5.11" evidence="9"/>
<dbReference type="AlphaFoldDB" id="A0A0S4L7B8"/>
<feature type="transmembrane region" description="Helical" evidence="7">
    <location>
        <begin position="336"/>
        <end position="358"/>
    </location>
</feature>
<dbReference type="STRING" id="1742972.COMA1_10973"/>
<feature type="transmembrane region" description="Helical" evidence="7">
    <location>
        <begin position="308"/>
        <end position="330"/>
    </location>
</feature>
<dbReference type="InterPro" id="IPR001750">
    <property type="entry name" value="ND/Mrp_TM"/>
</dbReference>
<dbReference type="GO" id="GO:0015990">
    <property type="term" value="P:electron transport coupled proton transport"/>
    <property type="evidence" value="ECO:0007669"/>
    <property type="project" value="TreeGrafter"/>
</dbReference>
<name>A0A0S4L7B8_9BACT</name>
<dbReference type="OrthoDB" id="9807568at2"/>
<keyword evidence="5 7" id="KW-0472">Membrane</keyword>
<dbReference type="GO" id="GO:0048039">
    <property type="term" value="F:ubiquinone binding"/>
    <property type="evidence" value="ECO:0007669"/>
    <property type="project" value="TreeGrafter"/>
</dbReference>
<keyword evidence="3 6" id="KW-0812">Transmembrane</keyword>
<dbReference type="GO" id="GO:0016020">
    <property type="term" value="C:membrane"/>
    <property type="evidence" value="ECO:0007669"/>
    <property type="project" value="UniProtKB-SubCell"/>
</dbReference>
<evidence type="ECO:0000313" key="10">
    <source>
        <dbReference type="Proteomes" id="UP000199032"/>
    </source>
</evidence>
<dbReference type="InterPro" id="IPR003918">
    <property type="entry name" value="NADH_UbQ_OxRdtase"/>
</dbReference>
<dbReference type="GO" id="GO:0008137">
    <property type="term" value="F:NADH dehydrogenase (ubiquinone) activity"/>
    <property type="evidence" value="ECO:0007669"/>
    <property type="project" value="InterPro"/>
</dbReference>
<dbReference type="InterPro" id="IPR010227">
    <property type="entry name" value="NADH_Q_OxRdtase_chainM/4"/>
</dbReference>
<feature type="transmembrane region" description="Helical" evidence="7">
    <location>
        <begin position="405"/>
        <end position="428"/>
    </location>
</feature>
<dbReference type="PANTHER" id="PTHR43507:SF4">
    <property type="entry name" value="PROTON-TRANSLOCATING NADH-QUINONE OXIDOREDUCTASE, CHAIN M"/>
    <property type="match status" value="1"/>
</dbReference>
<feature type="transmembrane region" description="Helical" evidence="7">
    <location>
        <begin position="489"/>
        <end position="510"/>
    </location>
</feature>
<evidence type="ECO:0000256" key="2">
    <source>
        <dbReference type="ARBA" id="ARBA00009025"/>
    </source>
</evidence>
<feature type="transmembrane region" description="Helical" evidence="7">
    <location>
        <begin position="73"/>
        <end position="101"/>
    </location>
</feature>
<proteinExistence type="inferred from homology"/>
<evidence type="ECO:0000256" key="1">
    <source>
        <dbReference type="ARBA" id="ARBA00004127"/>
    </source>
</evidence>
<dbReference type="NCBIfam" id="TIGR01972">
    <property type="entry name" value="NDH_I_M"/>
    <property type="match status" value="1"/>
</dbReference>